<evidence type="ECO:0000313" key="3">
    <source>
        <dbReference type="RefSeq" id="XP_011101026.1"/>
    </source>
</evidence>
<dbReference type="RefSeq" id="XP_011101026.1">
    <property type="nucleotide sequence ID" value="XM_011102724.2"/>
</dbReference>
<dbReference type="AlphaFoldDB" id="A0A6I9UKQ2"/>
<sequence>MASEKCLKPCEQTNPCAQPTNYYQKTTATYACHDKPKPIHHEHSLTGIVKELAHSATKIFHHNDHHGHAAHNGYYAQGQGHTAHNGYCAQGQGQGHGHGHSAHSHGHGHSAHGYGYKHTANYSTGAAHGGLNGYTTNNGGQSLQKSHEHKKLMKQREKKLSGCSSENGSSSEGEFECECECECETLKKTY</sequence>
<feature type="region of interest" description="Disordered" evidence="1">
    <location>
        <begin position="133"/>
        <end position="174"/>
    </location>
</feature>
<evidence type="ECO:0000256" key="1">
    <source>
        <dbReference type="SAM" id="MobiDB-lite"/>
    </source>
</evidence>
<protein>
    <submittedName>
        <fullName evidence="3">Uncharacterized protein LOC105179128</fullName>
    </submittedName>
</protein>
<reference evidence="3" key="1">
    <citation type="submission" date="2025-08" db="UniProtKB">
        <authorList>
            <consortium name="RefSeq"/>
        </authorList>
    </citation>
    <scope>IDENTIFICATION</scope>
</reference>
<dbReference type="GeneID" id="105179128"/>
<feature type="compositionally biased region" description="Low complexity" evidence="1">
    <location>
        <begin position="161"/>
        <end position="172"/>
    </location>
</feature>
<feature type="region of interest" description="Disordered" evidence="1">
    <location>
        <begin position="86"/>
        <end position="115"/>
    </location>
</feature>
<name>A0A6I9UKQ2_SESIN</name>
<dbReference type="InParanoid" id="A0A6I9UKQ2"/>
<organism evidence="2 3">
    <name type="scientific">Sesamum indicum</name>
    <name type="common">Oriental sesame</name>
    <name type="synonym">Sesamum orientale</name>
    <dbReference type="NCBI Taxonomy" id="4182"/>
    <lineage>
        <taxon>Eukaryota</taxon>
        <taxon>Viridiplantae</taxon>
        <taxon>Streptophyta</taxon>
        <taxon>Embryophyta</taxon>
        <taxon>Tracheophyta</taxon>
        <taxon>Spermatophyta</taxon>
        <taxon>Magnoliopsida</taxon>
        <taxon>eudicotyledons</taxon>
        <taxon>Gunneridae</taxon>
        <taxon>Pentapetalae</taxon>
        <taxon>asterids</taxon>
        <taxon>lamiids</taxon>
        <taxon>Lamiales</taxon>
        <taxon>Pedaliaceae</taxon>
        <taxon>Sesamum</taxon>
    </lineage>
</organism>
<dbReference type="KEGG" id="sind:105179128"/>
<feature type="compositionally biased region" description="Basic residues" evidence="1">
    <location>
        <begin position="97"/>
        <end position="110"/>
    </location>
</feature>
<dbReference type="Proteomes" id="UP000504604">
    <property type="component" value="Unplaced"/>
</dbReference>
<gene>
    <name evidence="3" type="primary">LOC105179128</name>
</gene>
<accession>A0A6I9UKQ2</accession>
<proteinExistence type="predicted"/>
<keyword evidence="2" id="KW-1185">Reference proteome</keyword>
<evidence type="ECO:0000313" key="2">
    <source>
        <dbReference type="Proteomes" id="UP000504604"/>
    </source>
</evidence>